<proteinExistence type="predicted"/>
<dbReference type="RefSeq" id="XP_066719905.1">
    <property type="nucleotide sequence ID" value="XM_066854050.1"/>
</dbReference>
<evidence type="ECO:0000313" key="2">
    <source>
        <dbReference type="EMBL" id="KAK8078834.1"/>
    </source>
</evidence>
<reference evidence="2 3" key="1">
    <citation type="submission" date="2023-01" db="EMBL/GenBank/DDBJ databases">
        <title>Analysis of 21 Apiospora genomes using comparative genomics revels a genus with tremendous synthesis potential of carbohydrate active enzymes and secondary metabolites.</title>
        <authorList>
            <person name="Sorensen T."/>
        </authorList>
    </citation>
    <scope>NUCLEOTIDE SEQUENCE [LARGE SCALE GENOMIC DNA]</scope>
    <source>
        <strain evidence="2 3">CBS 135458</strain>
    </source>
</reference>
<dbReference type="Proteomes" id="UP001480595">
    <property type="component" value="Unassembled WGS sequence"/>
</dbReference>
<organism evidence="2 3">
    <name type="scientific">Apiospora phragmitis</name>
    <dbReference type="NCBI Taxonomy" id="2905665"/>
    <lineage>
        <taxon>Eukaryota</taxon>
        <taxon>Fungi</taxon>
        <taxon>Dikarya</taxon>
        <taxon>Ascomycota</taxon>
        <taxon>Pezizomycotina</taxon>
        <taxon>Sordariomycetes</taxon>
        <taxon>Xylariomycetidae</taxon>
        <taxon>Amphisphaeriales</taxon>
        <taxon>Apiosporaceae</taxon>
        <taxon>Apiospora</taxon>
    </lineage>
</organism>
<evidence type="ECO:0000313" key="3">
    <source>
        <dbReference type="Proteomes" id="UP001480595"/>
    </source>
</evidence>
<name>A0ABR1W5R2_9PEZI</name>
<dbReference type="GeneID" id="92087113"/>
<feature type="compositionally biased region" description="Basic residues" evidence="1">
    <location>
        <begin position="218"/>
        <end position="239"/>
    </location>
</feature>
<sequence>MSAALVALPSLETIRLVVDRLSSLPFGAAYRRLSSLPFGAAYRRIPGRRASKKSKRALVGTRTELHALAKSQPRDSYGFSDYDAFVSDYQWLINVPLSLFTSPPHFPPQPRMAAAWSGASCNASPAPPLFPPRRVDVRLVVDLDANTNGHGRPHDEGYDRYFASSSWVLDWYAAVSGYEREVKGYEILGGIDSDPDFEPDCLDTLSDGSGPDSAYASTKKKKKRSKIWTKKAAKKNRGKGAKEDESCSEYCPSDCPEDDPPSD</sequence>
<gene>
    <name evidence="2" type="ORF">PG994_002641</name>
</gene>
<protein>
    <submittedName>
        <fullName evidence="2">Uncharacterized protein</fullName>
    </submittedName>
</protein>
<feature type="region of interest" description="Disordered" evidence="1">
    <location>
        <begin position="204"/>
        <end position="263"/>
    </location>
</feature>
<keyword evidence="3" id="KW-1185">Reference proteome</keyword>
<evidence type="ECO:0000256" key="1">
    <source>
        <dbReference type="SAM" id="MobiDB-lite"/>
    </source>
</evidence>
<comment type="caution">
    <text evidence="2">The sequence shown here is derived from an EMBL/GenBank/DDBJ whole genome shotgun (WGS) entry which is preliminary data.</text>
</comment>
<accession>A0ABR1W5R2</accession>
<dbReference type="EMBL" id="JAQQWL010000003">
    <property type="protein sequence ID" value="KAK8078834.1"/>
    <property type="molecule type" value="Genomic_DNA"/>
</dbReference>